<proteinExistence type="predicted"/>
<keyword evidence="3" id="KW-1185">Reference proteome</keyword>
<accession>A0ABW2UV94</accession>
<evidence type="ECO:0008006" key="4">
    <source>
        <dbReference type="Google" id="ProtNLM"/>
    </source>
</evidence>
<feature type="transmembrane region" description="Helical" evidence="1">
    <location>
        <begin position="122"/>
        <end position="143"/>
    </location>
</feature>
<name>A0ABW2UV94_9BACI</name>
<gene>
    <name evidence="2" type="ORF">ACFQU8_07975</name>
</gene>
<protein>
    <recommendedName>
        <fullName evidence="4">ABC transporter permease</fullName>
    </recommendedName>
</protein>
<dbReference type="EMBL" id="JBHTGR010000016">
    <property type="protein sequence ID" value="MFC7747173.1"/>
    <property type="molecule type" value="Genomic_DNA"/>
</dbReference>
<feature type="transmembrane region" description="Helical" evidence="1">
    <location>
        <begin position="47"/>
        <end position="65"/>
    </location>
</feature>
<feature type="transmembrane region" description="Helical" evidence="1">
    <location>
        <begin position="86"/>
        <end position="110"/>
    </location>
</feature>
<sequence>MKELVSYYVSDYIKSYRYVPPLTIYLIAVVINYTYKPSPVLSSTAMTAVYLFLLMAWFTLTFFHTENPVQQHLTILHAKSKAKVFLAKYITMSLCVIALSASSVAYPVVLGMFGATISIPKLTIGFLSHIFLGVLSVSITALFTRHIAKNSGMAWLGIIFVLLASIASAGLHDALPHALQWIAWALPPVPYLMSLMGGTNAASIFPAIGFVYVWLAIYSAILILMFFWIQHRGYQGSC</sequence>
<feature type="transmembrane region" description="Helical" evidence="1">
    <location>
        <begin position="18"/>
        <end position="35"/>
    </location>
</feature>
<comment type="caution">
    <text evidence="2">The sequence shown here is derived from an EMBL/GenBank/DDBJ whole genome shotgun (WGS) entry which is preliminary data.</text>
</comment>
<organism evidence="2 3">
    <name type="scientific">Lentibacillus kimchii</name>
    <dbReference type="NCBI Taxonomy" id="1542911"/>
    <lineage>
        <taxon>Bacteria</taxon>
        <taxon>Bacillati</taxon>
        <taxon>Bacillota</taxon>
        <taxon>Bacilli</taxon>
        <taxon>Bacillales</taxon>
        <taxon>Bacillaceae</taxon>
        <taxon>Lentibacillus</taxon>
    </lineage>
</organism>
<feature type="transmembrane region" description="Helical" evidence="1">
    <location>
        <begin position="155"/>
        <end position="184"/>
    </location>
</feature>
<keyword evidence="1" id="KW-0812">Transmembrane</keyword>
<dbReference type="RefSeq" id="WP_382358692.1">
    <property type="nucleotide sequence ID" value="NZ_JBHTGR010000016.1"/>
</dbReference>
<reference evidence="3" key="1">
    <citation type="journal article" date="2019" name="Int. J. Syst. Evol. Microbiol.">
        <title>The Global Catalogue of Microorganisms (GCM) 10K type strain sequencing project: providing services to taxonomists for standard genome sequencing and annotation.</title>
        <authorList>
            <consortium name="The Broad Institute Genomics Platform"/>
            <consortium name="The Broad Institute Genome Sequencing Center for Infectious Disease"/>
            <person name="Wu L."/>
            <person name="Ma J."/>
        </authorList>
    </citation>
    <scope>NUCLEOTIDE SEQUENCE [LARGE SCALE GENOMIC DNA]</scope>
    <source>
        <strain evidence="3">JCM 30234</strain>
    </source>
</reference>
<evidence type="ECO:0000313" key="3">
    <source>
        <dbReference type="Proteomes" id="UP001596620"/>
    </source>
</evidence>
<evidence type="ECO:0000256" key="1">
    <source>
        <dbReference type="SAM" id="Phobius"/>
    </source>
</evidence>
<keyword evidence="1" id="KW-1133">Transmembrane helix</keyword>
<evidence type="ECO:0000313" key="2">
    <source>
        <dbReference type="EMBL" id="MFC7747173.1"/>
    </source>
</evidence>
<dbReference type="Proteomes" id="UP001596620">
    <property type="component" value="Unassembled WGS sequence"/>
</dbReference>
<keyword evidence="1" id="KW-0472">Membrane</keyword>
<feature type="transmembrane region" description="Helical" evidence="1">
    <location>
        <begin position="204"/>
        <end position="229"/>
    </location>
</feature>